<name>A0ABU0NFV5_STRRH</name>
<gene>
    <name evidence="1" type="ORF">QF030_000159</name>
</gene>
<reference evidence="1 2" key="1">
    <citation type="submission" date="2023-07" db="EMBL/GenBank/DDBJ databases">
        <title>Comparative genomics of wheat-associated soil bacteria to identify genetic determinants of phenazine resistance.</title>
        <authorList>
            <person name="Mouncey N."/>
        </authorList>
    </citation>
    <scope>NUCLEOTIDE SEQUENCE [LARGE SCALE GENOMIC DNA]</scope>
    <source>
        <strain evidence="1 2">B2I6</strain>
    </source>
</reference>
<protein>
    <submittedName>
        <fullName evidence="1">Uncharacterized protein</fullName>
    </submittedName>
</protein>
<evidence type="ECO:0000313" key="1">
    <source>
        <dbReference type="EMBL" id="MDQ0577981.1"/>
    </source>
</evidence>
<sequence length="56" mass="6095">MERDIGRQEVVEADDVQEALHGWGNVRQAEPAGALLCGAVGVTRKWMPLVSMNVTC</sequence>
<keyword evidence="2" id="KW-1185">Reference proteome</keyword>
<organism evidence="1 2">
    <name type="scientific">Streptomyces rishiriensis</name>
    <dbReference type="NCBI Taxonomy" id="68264"/>
    <lineage>
        <taxon>Bacteria</taxon>
        <taxon>Bacillati</taxon>
        <taxon>Actinomycetota</taxon>
        <taxon>Actinomycetes</taxon>
        <taxon>Kitasatosporales</taxon>
        <taxon>Streptomycetaceae</taxon>
        <taxon>Streptomyces</taxon>
    </lineage>
</organism>
<dbReference type="EMBL" id="JAUSWV010000001">
    <property type="protein sequence ID" value="MDQ0577981.1"/>
    <property type="molecule type" value="Genomic_DNA"/>
</dbReference>
<dbReference type="Proteomes" id="UP001230654">
    <property type="component" value="Unassembled WGS sequence"/>
</dbReference>
<proteinExistence type="predicted"/>
<accession>A0ABU0NFV5</accession>
<evidence type="ECO:0000313" key="2">
    <source>
        <dbReference type="Proteomes" id="UP001230654"/>
    </source>
</evidence>
<comment type="caution">
    <text evidence="1">The sequence shown here is derived from an EMBL/GenBank/DDBJ whole genome shotgun (WGS) entry which is preliminary data.</text>
</comment>